<proteinExistence type="predicted"/>
<evidence type="ECO:0000313" key="1">
    <source>
        <dbReference type="EMBL" id="TDM14192.1"/>
    </source>
</evidence>
<dbReference type="AlphaFoldDB" id="A0A4R6BZT4"/>
<sequence>MFRKFLAPLHKKVLSSYDSSHHQTFDELIHRLPLEELRDSAMYYQLDFDDQTSRQALIDMLSERFHKKGSLYYELLIQEEVLDIQLLADALAENHNIIHLSPKDLEQMVAALIIFDIDKKLVIPEDTKQALMQLPLDAIEQKKEKYEQDFTFISSNLMLYGFVTREHLEAHYKKTYQDTFEVDSIDLFLSIYDLQIHEGYIVDALLDSWVDDKEAFQELQQFPYYEFKDPHEVYDFVGPDHHLQTPQMKNLGKFLKKKTQLSPDEWDHLIEDIQVYTVGAPGFESAQHEISLLIKGQFAREDRDQFDLLYKDFFQHTRQWMLGGHTPAEIEKMELEHESMKRAIKMNKIVAINDIKAIKKD</sequence>
<dbReference type="RefSeq" id="WP_133451732.1">
    <property type="nucleotide sequence ID" value="NZ_SCWF01000005.1"/>
</dbReference>
<keyword evidence="2" id="KW-1185">Reference proteome</keyword>
<accession>A0A4R6BZT4</accession>
<protein>
    <submittedName>
        <fullName evidence="1">Uncharacterized protein</fullName>
    </submittedName>
</protein>
<dbReference type="OrthoDB" id="9814022at2"/>
<evidence type="ECO:0000313" key="2">
    <source>
        <dbReference type="Proteomes" id="UP000294843"/>
    </source>
</evidence>
<reference evidence="1 2" key="1">
    <citation type="submission" date="2019-01" db="EMBL/GenBank/DDBJ databases">
        <title>Draft genome sequences of the type strains of six Macrococcus species.</title>
        <authorList>
            <person name="Mazhar S."/>
            <person name="Altermann E."/>
            <person name="Hill C."/>
            <person name="Mcauliffe O."/>
        </authorList>
    </citation>
    <scope>NUCLEOTIDE SEQUENCE [LARGE SCALE GENOMIC DNA]</scope>
    <source>
        <strain evidence="1 2">ATCC 51825</strain>
    </source>
</reference>
<name>A0A4R6BZT4_9STAP</name>
<dbReference type="EMBL" id="SCWF01000005">
    <property type="protein sequence ID" value="TDM14192.1"/>
    <property type="molecule type" value="Genomic_DNA"/>
</dbReference>
<dbReference type="Proteomes" id="UP000294843">
    <property type="component" value="Unassembled WGS sequence"/>
</dbReference>
<gene>
    <name evidence="1" type="ORF">ERX55_06365</name>
</gene>
<organism evidence="1 2">
    <name type="scientific">Macrococcus bovicus</name>
    <dbReference type="NCBI Taxonomy" id="69968"/>
    <lineage>
        <taxon>Bacteria</taxon>
        <taxon>Bacillati</taxon>
        <taxon>Bacillota</taxon>
        <taxon>Bacilli</taxon>
        <taxon>Bacillales</taxon>
        <taxon>Staphylococcaceae</taxon>
        <taxon>Macrococcus</taxon>
    </lineage>
</organism>
<comment type="caution">
    <text evidence="1">The sequence shown here is derived from an EMBL/GenBank/DDBJ whole genome shotgun (WGS) entry which is preliminary data.</text>
</comment>